<evidence type="ECO:0000313" key="1">
    <source>
        <dbReference type="EnsemblMetazoa" id="AATE003665-PA.1"/>
    </source>
</evidence>
<sequence>MFSVIRPWAHIGTDWLDNGINCEALDHPDWKHVWVEEAVCKHTVCGFCGVRSLIGRLNWNHFTGPCGKRAQGRKSEPERDGIVVRTPHRTPFGFPLARLARLGAKGEAHLRGQFAGLGTPGIPTDRWNDHFQDTGATLKLPLSRLAPAALAPSMAAILLAPFILAPNRAADAGPPTLAGAPPPPPCLPLNLFGSRMFSTENASRLEAASLSASAFVSLPFSIERLLAGVAARVAGGVLTTVLQLYPEADVGQLLGGGGGGERGAAVDRGARYLEPLDLEIGRGGAARGVLDGEGVRRRVLVLVQERRLVGRRWRLLPWLLLLLLLLWLVLRLRL</sequence>
<dbReference type="VEuPathDB" id="VectorBase:AATE003665"/>
<reference evidence="1" key="1">
    <citation type="submission" date="2022-08" db="UniProtKB">
        <authorList>
            <consortium name="EnsemblMetazoa"/>
        </authorList>
    </citation>
    <scope>IDENTIFICATION</scope>
    <source>
        <strain evidence="1">EBRO</strain>
    </source>
</reference>
<accession>A0A182IQP6</accession>
<proteinExistence type="predicted"/>
<name>A0A182IQP6_ANOAO</name>
<organism evidence="1">
    <name type="scientific">Anopheles atroparvus</name>
    <name type="common">European mosquito</name>
    <dbReference type="NCBI Taxonomy" id="41427"/>
    <lineage>
        <taxon>Eukaryota</taxon>
        <taxon>Metazoa</taxon>
        <taxon>Ecdysozoa</taxon>
        <taxon>Arthropoda</taxon>
        <taxon>Hexapoda</taxon>
        <taxon>Insecta</taxon>
        <taxon>Pterygota</taxon>
        <taxon>Neoptera</taxon>
        <taxon>Endopterygota</taxon>
        <taxon>Diptera</taxon>
        <taxon>Nematocera</taxon>
        <taxon>Culicoidea</taxon>
        <taxon>Culicidae</taxon>
        <taxon>Anophelinae</taxon>
        <taxon>Anopheles</taxon>
    </lineage>
</organism>
<protein>
    <submittedName>
        <fullName evidence="1">Uncharacterized protein</fullName>
    </submittedName>
</protein>
<dbReference type="EnsemblMetazoa" id="AATE003665-RA">
    <property type="protein sequence ID" value="AATE003665-PA.1"/>
    <property type="gene ID" value="AATE003665"/>
</dbReference>
<dbReference type="AlphaFoldDB" id="A0A182IQP6"/>